<dbReference type="EMBL" id="BKCJ011871880">
    <property type="protein sequence ID" value="GFD59977.1"/>
    <property type="molecule type" value="Genomic_DNA"/>
</dbReference>
<feature type="compositionally biased region" description="Basic and acidic residues" evidence="1">
    <location>
        <begin position="37"/>
        <end position="63"/>
    </location>
</feature>
<dbReference type="AlphaFoldDB" id="A0A699XJZ0"/>
<evidence type="ECO:0000256" key="1">
    <source>
        <dbReference type="SAM" id="MobiDB-lite"/>
    </source>
</evidence>
<protein>
    <submittedName>
        <fullName evidence="2">Uncharacterized protein</fullName>
    </submittedName>
</protein>
<organism evidence="2">
    <name type="scientific">Tanacetum cinerariifolium</name>
    <name type="common">Dalmatian daisy</name>
    <name type="synonym">Chrysanthemum cinerariifolium</name>
    <dbReference type="NCBI Taxonomy" id="118510"/>
    <lineage>
        <taxon>Eukaryota</taxon>
        <taxon>Viridiplantae</taxon>
        <taxon>Streptophyta</taxon>
        <taxon>Embryophyta</taxon>
        <taxon>Tracheophyta</taxon>
        <taxon>Spermatophyta</taxon>
        <taxon>Magnoliopsida</taxon>
        <taxon>eudicotyledons</taxon>
        <taxon>Gunneridae</taxon>
        <taxon>Pentapetalae</taxon>
        <taxon>asterids</taxon>
        <taxon>campanulids</taxon>
        <taxon>Asterales</taxon>
        <taxon>Asteraceae</taxon>
        <taxon>Asteroideae</taxon>
        <taxon>Anthemideae</taxon>
        <taxon>Anthemidinae</taxon>
        <taxon>Tanacetum</taxon>
    </lineage>
</organism>
<feature type="compositionally biased region" description="Acidic residues" evidence="1">
    <location>
        <begin position="1"/>
        <end position="16"/>
    </location>
</feature>
<comment type="caution">
    <text evidence="2">The sequence shown here is derived from an EMBL/GenBank/DDBJ whole genome shotgun (WGS) entry which is preliminary data.</text>
</comment>
<gene>
    <name evidence="2" type="ORF">Tci_931946</name>
</gene>
<name>A0A699XJZ0_TANCI</name>
<feature type="non-terminal residue" evidence="2">
    <location>
        <position position="1"/>
    </location>
</feature>
<feature type="region of interest" description="Disordered" evidence="1">
    <location>
        <begin position="1"/>
        <end position="20"/>
    </location>
</feature>
<reference evidence="2" key="1">
    <citation type="journal article" date="2019" name="Sci. Rep.">
        <title>Draft genome of Tanacetum cinerariifolium, the natural source of mosquito coil.</title>
        <authorList>
            <person name="Yamashiro T."/>
            <person name="Shiraishi A."/>
            <person name="Satake H."/>
            <person name="Nakayama K."/>
        </authorList>
    </citation>
    <scope>NUCLEOTIDE SEQUENCE</scope>
</reference>
<accession>A0A699XJZ0</accession>
<sequence length="81" mass="8979">DTPEPTLDDSTFDDLDADHGMDYMDTKELVNEGRLSEETEELKLTIDTEETAQDKGSGEKGESTEELVSTARPEDSTVRPD</sequence>
<feature type="compositionally biased region" description="Basic and acidic residues" evidence="1">
    <location>
        <begin position="72"/>
        <end position="81"/>
    </location>
</feature>
<proteinExistence type="predicted"/>
<feature type="region of interest" description="Disordered" evidence="1">
    <location>
        <begin position="37"/>
        <end position="81"/>
    </location>
</feature>
<evidence type="ECO:0000313" key="2">
    <source>
        <dbReference type="EMBL" id="GFD59977.1"/>
    </source>
</evidence>
<feature type="non-terminal residue" evidence="2">
    <location>
        <position position="81"/>
    </location>
</feature>